<feature type="compositionally biased region" description="Basic and acidic residues" evidence="1">
    <location>
        <begin position="8"/>
        <end position="21"/>
    </location>
</feature>
<organism evidence="2 3">
    <name type="scientific">Stephania japonica</name>
    <dbReference type="NCBI Taxonomy" id="461633"/>
    <lineage>
        <taxon>Eukaryota</taxon>
        <taxon>Viridiplantae</taxon>
        <taxon>Streptophyta</taxon>
        <taxon>Embryophyta</taxon>
        <taxon>Tracheophyta</taxon>
        <taxon>Spermatophyta</taxon>
        <taxon>Magnoliopsida</taxon>
        <taxon>Ranunculales</taxon>
        <taxon>Menispermaceae</taxon>
        <taxon>Menispermoideae</taxon>
        <taxon>Cissampelideae</taxon>
        <taxon>Stephania</taxon>
    </lineage>
</organism>
<evidence type="ECO:0000313" key="3">
    <source>
        <dbReference type="Proteomes" id="UP001417504"/>
    </source>
</evidence>
<feature type="compositionally biased region" description="Low complexity" evidence="1">
    <location>
        <begin position="43"/>
        <end position="52"/>
    </location>
</feature>
<gene>
    <name evidence="2" type="ORF">Sjap_023309</name>
</gene>
<protein>
    <submittedName>
        <fullName evidence="2">Uncharacterized protein</fullName>
    </submittedName>
</protein>
<accession>A0AAP0HMJ7</accession>
<dbReference type="Proteomes" id="UP001417504">
    <property type="component" value="Unassembled WGS sequence"/>
</dbReference>
<dbReference type="EMBL" id="JBBNAE010000010">
    <property type="protein sequence ID" value="KAK9090132.1"/>
    <property type="molecule type" value="Genomic_DNA"/>
</dbReference>
<name>A0AAP0HMJ7_9MAGN</name>
<reference evidence="2 3" key="1">
    <citation type="submission" date="2024-01" db="EMBL/GenBank/DDBJ databases">
        <title>Genome assemblies of Stephania.</title>
        <authorList>
            <person name="Yang L."/>
        </authorList>
    </citation>
    <scope>NUCLEOTIDE SEQUENCE [LARGE SCALE GENOMIC DNA]</scope>
    <source>
        <strain evidence="2">QJT</strain>
        <tissue evidence="2">Leaf</tissue>
    </source>
</reference>
<feature type="compositionally biased region" description="Basic residues" evidence="1">
    <location>
        <begin position="22"/>
        <end position="36"/>
    </location>
</feature>
<evidence type="ECO:0000313" key="2">
    <source>
        <dbReference type="EMBL" id="KAK9090132.1"/>
    </source>
</evidence>
<sequence length="95" mass="10674">MGVGYRRRTGEGGERSGEDKMKKKTKEQKKRNKNKKEKSIGPSTTSTTAGAGHIDTGSPRSGRFRGFLQGDARVSFTRWVAYFTQDNSTYCYKID</sequence>
<keyword evidence="3" id="KW-1185">Reference proteome</keyword>
<evidence type="ECO:0000256" key="1">
    <source>
        <dbReference type="SAM" id="MobiDB-lite"/>
    </source>
</evidence>
<proteinExistence type="predicted"/>
<feature type="region of interest" description="Disordered" evidence="1">
    <location>
        <begin position="1"/>
        <end position="65"/>
    </location>
</feature>
<dbReference type="AlphaFoldDB" id="A0AAP0HMJ7"/>
<comment type="caution">
    <text evidence="2">The sequence shown here is derived from an EMBL/GenBank/DDBJ whole genome shotgun (WGS) entry which is preliminary data.</text>
</comment>